<dbReference type="OrthoDB" id="5181921at2"/>
<gene>
    <name evidence="1" type="ORF">SAMN05444351_2137</name>
</gene>
<evidence type="ECO:0000313" key="2">
    <source>
        <dbReference type="Proteomes" id="UP000184471"/>
    </source>
</evidence>
<organism evidence="1 2">
    <name type="scientific">Geodermatophilus nigrescens</name>
    <dbReference type="NCBI Taxonomy" id="1070870"/>
    <lineage>
        <taxon>Bacteria</taxon>
        <taxon>Bacillati</taxon>
        <taxon>Actinomycetota</taxon>
        <taxon>Actinomycetes</taxon>
        <taxon>Geodermatophilales</taxon>
        <taxon>Geodermatophilaceae</taxon>
        <taxon>Geodermatophilus</taxon>
    </lineage>
</organism>
<reference evidence="1 2" key="1">
    <citation type="submission" date="2016-11" db="EMBL/GenBank/DDBJ databases">
        <authorList>
            <person name="Jaros S."/>
            <person name="Januszkiewicz K."/>
            <person name="Wedrychowicz H."/>
        </authorList>
    </citation>
    <scope>NUCLEOTIDE SEQUENCE [LARGE SCALE GENOMIC DNA]</scope>
    <source>
        <strain evidence="1 2">DSM 45408</strain>
    </source>
</reference>
<sequence length="197" mass="20038">MTTTSSSDNHFLAQAVHDLGTALWFGGSVMGIAGVNKSGQELTTGIDKVRVASSAWGRFAPAQWGGIAATLVTGLQLTNSNKGRLALQEGYGRVGAVKAALTVAGAGATAFAAYSGAKIGKLAEQQAGADGGLDVKDATLPSSGTPAEIRTWQARQRFTQAAVPLLAGGVVVCNAWLVQAYRPASTVKGLLGKLLPS</sequence>
<name>A0A1M5IN23_9ACTN</name>
<dbReference type="RefSeq" id="WP_073420120.1">
    <property type="nucleotide sequence ID" value="NZ_FQVX01000002.1"/>
</dbReference>
<evidence type="ECO:0000313" key="1">
    <source>
        <dbReference type="EMBL" id="SHG29449.1"/>
    </source>
</evidence>
<protein>
    <submittedName>
        <fullName evidence="1">Uncharacterized protein</fullName>
    </submittedName>
</protein>
<dbReference type="Proteomes" id="UP000184471">
    <property type="component" value="Unassembled WGS sequence"/>
</dbReference>
<dbReference type="EMBL" id="FQVX01000002">
    <property type="protein sequence ID" value="SHG29449.1"/>
    <property type="molecule type" value="Genomic_DNA"/>
</dbReference>
<keyword evidence="2" id="KW-1185">Reference proteome</keyword>
<dbReference type="STRING" id="1070870.SAMN05444351_2137"/>
<proteinExistence type="predicted"/>
<accession>A0A1M5IN23</accession>
<dbReference type="AlphaFoldDB" id="A0A1M5IN23"/>